<keyword evidence="1" id="KW-0812">Transmembrane</keyword>
<accession>A0A9D4HPX1</accession>
<keyword evidence="3" id="KW-1185">Reference proteome</keyword>
<gene>
    <name evidence="2" type="ORF">DPMN_052477</name>
</gene>
<feature type="transmembrane region" description="Helical" evidence="1">
    <location>
        <begin position="41"/>
        <end position="66"/>
    </location>
</feature>
<comment type="caution">
    <text evidence="2">The sequence shown here is derived from an EMBL/GenBank/DDBJ whole genome shotgun (WGS) entry which is preliminary data.</text>
</comment>
<evidence type="ECO:0000313" key="3">
    <source>
        <dbReference type="Proteomes" id="UP000828390"/>
    </source>
</evidence>
<evidence type="ECO:0000256" key="1">
    <source>
        <dbReference type="SAM" id="Phobius"/>
    </source>
</evidence>
<protein>
    <submittedName>
        <fullName evidence="2">Uncharacterized protein</fullName>
    </submittedName>
</protein>
<dbReference type="EMBL" id="JAIWYP010000012">
    <property type="protein sequence ID" value="KAH3726610.1"/>
    <property type="molecule type" value="Genomic_DNA"/>
</dbReference>
<keyword evidence="1" id="KW-0472">Membrane</keyword>
<dbReference type="AlphaFoldDB" id="A0A9D4HPX1"/>
<dbReference type="Proteomes" id="UP000828390">
    <property type="component" value="Unassembled WGS sequence"/>
</dbReference>
<reference evidence="2" key="2">
    <citation type="submission" date="2020-11" db="EMBL/GenBank/DDBJ databases">
        <authorList>
            <person name="McCartney M.A."/>
            <person name="Auch B."/>
            <person name="Kono T."/>
            <person name="Mallez S."/>
            <person name="Becker A."/>
            <person name="Gohl D.M."/>
            <person name="Silverstein K.A.T."/>
            <person name="Koren S."/>
            <person name="Bechman K.B."/>
            <person name="Herman A."/>
            <person name="Abrahante J.E."/>
            <person name="Garbe J."/>
        </authorList>
    </citation>
    <scope>NUCLEOTIDE SEQUENCE</scope>
    <source>
        <strain evidence="2">Duluth1</strain>
        <tissue evidence="2">Whole animal</tissue>
    </source>
</reference>
<sequence length="68" mass="7575">MDAANNKNGFLRGPRTIVSRMALMESTSAENSCNTDIHLRILLCIVVFIDPATCLRLNISLVLMYFDA</sequence>
<proteinExistence type="predicted"/>
<name>A0A9D4HPX1_DREPO</name>
<reference evidence="2" key="1">
    <citation type="journal article" date="2019" name="bioRxiv">
        <title>The Genome of the Zebra Mussel, Dreissena polymorpha: A Resource for Invasive Species Research.</title>
        <authorList>
            <person name="McCartney M.A."/>
            <person name="Auch B."/>
            <person name="Kono T."/>
            <person name="Mallez S."/>
            <person name="Zhang Y."/>
            <person name="Obille A."/>
            <person name="Becker A."/>
            <person name="Abrahante J.E."/>
            <person name="Garbe J."/>
            <person name="Badalamenti J.P."/>
            <person name="Herman A."/>
            <person name="Mangelson H."/>
            <person name="Liachko I."/>
            <person name="Sullivan S."/>
            <person name="Sone E.D."/>
            <person name="Koren S."/>
            <person name="Silverstein K.A.T."/>
            <person name="Beckman K.B."/>
            <person name="Gohl D.M."/>
        </authorList>
    </citation>
    <scope>NUCLEOTIDE SEQUENCE</scope>
    <source>
        <strain evidence="2">Duluth1</strain>
        <tissue evidence="2">Whole animal</tissue>
    </source>
</reference>
<organism evidence="2 3">
    <name type="scientific">Dreissena polymorpha</name>
    <name type="common">Zebra mussel</name>
    <name type="synonym">Mytilus polymorpha</name>
    <dbReference type="NCBI Taxonomy" id="45954"/>
    <lineage>
        <taxon>Eukaryota</taxon>
        <taxon>Metazoa</taxon>
        <taxon>Spiralia</taxon>
        <taxon>Lophotrochozoa</taxon>
        <taxon>Mollusca</taxon>
        <taxon>Bivalvia</taxon>
        <taxon>Autobranchia</taxon>
        <taxon>Heteroconchia</taxon>
        <taxon>Euheterodonta</taxon>
        <taxon>Imparidentia</taxon>
        <taxon>Neoheterodontei</taxon>
        <taxon>Myida</taxon>
        <taxon>Dreissenoidea</taxon>
        <taxon>Dreissenidae</taxon>
        <taxon>Dreissena</taxon>
    </lineage>
</organism>
<evidence type="ECO:0000313" key="2">
    <source>
        <dbReference type="EMBL" id="KAH3726610.1"/>
    </source>
</evidence>
<keyword evidence="1" id="KW-1133">Transmembrane helix</keyword>